<feature type="non-terminal residue" evidence="1">
    <location>
        <position position="1"/>
    </location>
</feature>
<evidence type="ECO:0000313" key="1">
    <source>
        <dbReference type="EMBL" id="SVD08433.1"/>
    </source>
</evidence>
<reference evidence="1" key="1">
    <citation type="submission" date="2018-05" db="EMBL/GenBank/DDBJ databases">
        <authorList>
            <person name="Lanie J.A."/>
            <person name="Ng W.-L."/>
            <person name="Kazmierczak K.M."/>
            <person name="Andrzejewski T.M."/>
            <person name="Davidsen T.M."/>
            <person name="Wayne K.J."/>
            <person name="Tettelin H."/>
            <person name="Glass J.I."/>
            <person name="Rusch D."/>
            <person name="Podicherti R."/>
            <person name="Tsui H.-C.T."/>
            <person name="Winkler M.E."/>
        </authorList>
    </citation>
    <scope>NUCLEOTIDE SEQUENCE</scope>
</reference>
<dbReference type="EMBL" id="UINC01128583">
    <property type="protein sequence ID" value="SVD08433.1"/>
    <property type="molecule type" value="Genomic_DNA"/>
</dbReference>
<name>A0A382SF18_9ZZZZ</name>
<dbReference type="AlphaFoldDB" id="A0A382SF18"/>
<protein>
    <submittedName>
        <fullName evidence="1">Uncharacterized protein</fullName>
    </submittedName>
</protein>
<gene>
    <name evidence="1" type="ORF">METZ01_LOCUS361287</name>
</gene>
<proteinExistence type="predicted"/>
<organism evidence="1">
    <name type="scientific">marine metagenome</name>
    <dbReference type="NCBI Taxonomy" id="408172"/>
    <lineage>
        <taxon>unclassified sequences</taxon>
        <taxon>metagenomes</taxon>
        <taxon>ecological metagenomes</taxon>
    </lineage>
</organism>
<accession>A0A382SF18</accession>
<sequence>IENRAMWADEEEEWKAIEEKEKVTDNA</sequence>